<proteinExistence type="predicted"/>
<dbReference type="EMBL" id="QEKK01000001">
    <property type="protein sequence ID" value="PVY59824.1"/>
    <property type="molecule type" value="Genomic_DNA"/>
</dbReference>
<name>A0A2U1CFY9_9FIRM</name>
<dbReference type="GO" id="GO:0006203">
    <property type="term" value="P:dGTP catabolic process"/>
    <property type="evidence" value="ECO:0007669"/>
    <property type="project" value="TreeGrafter"/>
</dbReference>
<dbReference type="RefSeq" id="WP_075705138.1">
    <property type="nucleotide sequence ID" value="NZ_CAMREZ010000006.1"/>
</dbReference>
<dbReference type="OrthoDB" id="9808939at2"/>
<dbReference type="NCBIfam" id="TIGR00444">
    <property type="entry name" value="mazG"/>
    <property type="match status" value="1"/>
</dbReference>
<evidence type="ECO:0000313" key="2">
    <source>
        <dbReference type="EMBL" id="PVY59824.1"/>
    </source>
</evidence>
<dbReference type="GO" id="GO:0046052">
    <property type="term" value="P:UTP catabolic process"/>
    <property type="evidence" value="ECO:0007669"/>
    <property type="project" value="TreeGrafter"/>
</dbReference>
<protein>
    <submittedName>
        <fullName evidence="2">Tetrapyrrole methylase family protein/MazG family protein</fullName>
    </submittedName>
</protein>
<dbReference type="PANTHER" id="PTHR30522">
    <property type="entry name" value="NUCLEOSIDE TRIPHOSPHATE PYROPHOSPHOHYDROLASE"/>
    <property type="match status" value="1"/>
</dbReference>
<dbReference type="PANTHER" id="PTHR30522:SF0">
    <property type="entry name" value="NUCLEOSIDE TRIPHOSPHATE PYROPHOSPHOHYDROLASE"/>
    <property type="match status" value="1"/>
</dbReference>
<dbReference type="GO" id="GO:0008168">
    <property type="term" value="F:methyltransferase activity"/>
    <property type="evidence" value="ECO:0007669"/>
    <property type="project" value="UniProtKB-KW"/>
</dbReference>
<dbReference type="Pfam" id="PF03819">
    <property type="entry name" value="MazG"/>
    <property type="match status" value="2"/>
</dbReference>
<dbReference type="CDD" id="cd11529">
    <property type="entry name" value="NTP-PPase_MazG_Cterm"/>
    <property type="match status" value="1"/>
</dbReference>
<dbReference type="GO" id="GO:0047429">
    <property type="term" value="F:nucleoside triphosphate diphosphatase activity"/>
    <property type="evidence" value="ECO:0007669"/>
    <property type="project" value="InterPro"/>
</dbReference>
<dbReference type="InterPro" id="IPR004518">
    <property type="entry name" value="MazG-like_dom"/>
</dbReference>
<feature type="domain" description="NTP pyrophosphohydrolase MazG-like" evidence="1">
    <location>
        <begin position="173"/>
        <end position="232"/>
    </location>
</feature>
<dbReference type="CDD" id="cd11528">
    <property type="entry name" value="NTP-PPase_MazG_Nterm"/>
    <property type="match status" value="1"/>
</dbReference>
<dbReference type="GeneID" id="93227930"/>
<comment type="caution">
    <text evidence="2">The sequence shown here is derived from an EMBL/GenBank/DDBJ whole genome shotgun (WGS) entry which is preliminary data.</text>
</comment>
<feature type="domain" description="NTP pyrophosphohydrolase MazG-like" evidence="1">
    <location>
        <begin position="34"/>
        <end position="107"/>
    </location>
</feature>
<keyword evidence="2" id="KW-0489">Methyltransferase</keyword>
<dbReference type="InterPro" id="IPR048011">
    <property type="entry name" value="NTP-PPase_MazG-like_C"/>
</dbReference>
<evidence type="ECO:0000313" key="3">
    <source>
        <dbReference type="Proteomes" id="UP000245778"/>
    </source>
</evidence>
<dbReference type="FunFam" id="1.10.287.1080:FF:000001">
    <property type="entry name" value="Nucleoside triphosphate pyrophosphohydrolase"/>
    <property type="match status" value="1"/>
</dbReference>
<reference evidence="2 3" key="1">
    <citation type="submission" date="2018-04" db="EMBL/GenBank/DDBJ databases">
        <title>Genomic Encyclopedia of Type Strains, Phase IV (KMG-IV): sequencing the most valuable type-strain genomes for metagenomic binning, comparative biology and taxonomic classification.</title>
        <authorList>
            <person name="Goeker M."/>
        </authorList>
    </citation>
    <scope>NUCLEOTIDE SEQUENCE [LARGE SCALE GENOMIC DNA]</scope>
    <source>
        <strain evidence="2 3">DSM 26588</strain>
    </source>
</reference>
<dbReference type="Proteomes" id="UP000245778">
    <property type="component" value="Unassembled WGS sequence"/>
</dbReference>
<evidence type="ECO:0000259" key="1">
    <source>
        <dbReference type="Pfam" id="PF03819"/>
    </source>
</evidence>
<dbReference type="GO" id="GO:0032259">
    <property type="term" value="P:methylation"/>
    <property type="evidence" value="ECO:0007669"/>
    <property type="project" value="UniProtKB-KW"/>
</dbReference>
<dbReference type="GO" id="GO:0046047">
    <property type="term" value="P:TTP catabolic process"/>
    <property type="evidence" value="ECO:0007669"/>
    <property type="project" value="TreeGrafter"/>
</dbReference>
<dbReference type="NCBIfam" id="NF007113">
    <property type="entry name" value="PRK09562.1"/>
    <property type="match status" value="1"/>
</dbReference>
<dbReference type="AlphaFoldDB" id="A0A2U1CFY9"/>
<dbReference type="GO" id="GO:0006950">
    <property type="term" value="P:response to stress"/>
    <property type="evidence" value="ECO:0007669"/>
    <property type="project" value="UniProtKB-ARBA"/>
</dbReference>
<sequence>MIDFEKKSFYGVEDLREIVRILRAPGGCPWDREQDHHSIRRNLLEEAYEAAEAIDEGNPEHLQEELGDVLLQVVFHARMEEEQGGFDLDDVADGICKKLIYRHPHVFGDVTVSGSGEVLQNWEELKKREKHQTTAADSVDSVARSLPGLWRAEKIQKKAAKVGFDWPDVSGALEKLREEAGELEEAVREDTNVAEELGDLLFAAVNVARFVKVDPEDALSVACDKFARRFRQVEASAAAQGKTLDEMTLAEMDRLWDEAKKQEA</sequence>
<organism evidence="2 3">
    <name type="scientific">Intestinimonas butyriciproducens</name>
    <dbReference type="NCBI Taxonomy" id="1297617"/>
    <lineage>
        <taxon>Bacteria</taxon>
        <taxon>Bacillati</taxon>
        <taxon>Bacillota</taxon>
        <taxon>Clostridia</taxon>
        <taxon>Eubacteriales</taxon>
        <taxon>Intestinimonas</taxon>
    </lineage>
</organism>
<dbReference type="Gene3D" id="1.10.287.1080">
    <property type="entry name" value="MazG-like"/>
    <property type="match status" value="2"/>
</dbReference>
<gene>
    <name evidence="2" type="ORF">C7373_101338</name>
</gene>
<keyword evidence="2" id="KW-0808">Transferase</keyword>
<dbReference type="InterPro" id="IPR011551">
    <property type="entry name" value="NTP_PyrPHydrolase_MazG"/>
</dbReference>
<accession>A0A2U1CFY9</accession>
<dbReference type="GO" id="GO:0046061">
    <property type="term" value="P:dATP catabolic process"/>
    <property type="evidence" value="ECO:0007669"/>
    <property type="project" value="TreeGrafter"/>
</dbReference>
<dbReference type="SUPFAM" id="SSF101386">
    <property type="entry name" value="all-alpha NTP pyrophosphatases"/>
    <property type="match status" value="2"/>
</dbReference>
<dbReference type="InterPro" id="IPR048015">
    <property type="entry name" value="NTP-PPase_MazG-like_N"/>
</dbReference>
<dbReference type="GO" id="GO:0046081">
    <property type="term" value="P:dUTP catabolic process"/>
    <property type="evidence" value="ECO:0007669"/>
    <property type="project" value="TreeGrafter"/>
</dbReference>
<dbReference type="GO" id="GO:0046076">
    <property type="term" value="P:dTTP catabolic process"/>
    <property type="evidence" value="ECO:0007669"/>
    <property type="project" value="TreeGrafter"/>
</dbReference>
<dbReference type="FunFam" id="1.10.287.1080:FF:000003">
    <property type="entry name" value="Nucleoside triphosphate pyrophosphohydrolase"/>
    <property type="match status" value="1"/>
</dbReference>